<evidence type="ECO:0000313" key="1">
    <source>
        <dbReference type="EMBL" id="AWX43778.1"/>
    </source>
</evidence>
<dbReference type="RefSeq" id="WP_112377315.1">
    <property type="nucleotide sequence ID" value="NZ_CP030104.1"/>
</dbReference>
<dbReference type="EMBL" id="CP030104">
    <property type="protein sequence ID" value="AWX43778.1"/>
    <property type="molecule type" value="Genomic_DNA"/>
</dbReference>
<dbReference type="Proteomes" id="UP000248536">
    <property type="component" value="Chromosome"/>
</dbReference>
<proteinExistence type="predicted"/>
<name>A0A2Z4LQV4_9FLAO</name>
<reference evidence="1 2" key="1">
    <citation type="submission" date="2018-06" db="EMBL/GenBank/DDBJ databases">
        <title>Spongiibacterium sp. HME9304 Genome sequencing and assembly.</title>
        <authorList>
            <person name="Kang H."/>
            <person name="Kim H."/>
            <person name="Joh K."/>
        </authorList>
    </citation>
    <scope>NUCLEOTIDE SEQUENCE [LARGE SCALE GENOMIC DNA]</scope>
    <source>
        <strain evidence="1 2">HME9304</strain>
    </source>
</reference>
<keyword evidence="2" id="KW-1185">Reference proteome</keyword>
<gene>
    <name evidence="1" type="ORF">HME9304_00769</name>
</gene>
<evidence type="ECO:0000313" key="2">
    <source>
        <dbReference type="Proteomes" id="UP000248536"/>
    </source>
</evidence>
<sequence length="61" mass="7033">MTNDKVLIQWIEDTYGIPEELAKVLDYGIEMLFYLKPDSFEPKEVQEVVSAMRGLIIGLRS</sequence>
<organism evidence="1 2">
    <name type="scientific">Flagellimonas maritima</name>
    <dbReference type="NCBI Taxonomy" id="1383885"/>
    <lineage>
        <taxon>Bacteria</taxon>
        <taxon>Pseudomonadati</taxon>
        <taxon>Bacteroidota</taxon>
        <taxon>Flavobacteriia</taxon>
        <taxon>Flavobacteriales</taxon>
        <taxon>Flavobacteriaceae</taxon>
        <taxon>Flagellimonas</taxon>
    </lineage>
</organism>
<dbReference type="AlphaFoldDB" id="A0A2Z4LQV4"/>
<dbReference type="OrthoDB" id="1452506at2"/>
<protein>
    <submittedName>
        <fullName evidence="1">Uncharacterized protein</fullName>
    </submittedName>
</protein>
<accession>A0A2Z4LQV4</accession>
<dbReference type="KEGG" id="spon:HME9304_00769"/>